<reference evidence="1 2" key="1">
    <citation type="submission" date="2020-06" db="EMBL/GenBank/DDBJ databases">
        <authorList>
            <person name="Li R."/>
            <person name="Bekaert M."/>
        </authorList>
    </citation>
    <scope>NUCLEOTIDE SEQUENCE [LARGE SCALE GENOMIC DNA]</scope>
    <source>
        <strain evidence="2">wild</strain>
    </source>
</reference>
<name>A0A6J8F3F5_MYTCO</name>
<organism evidence="1 2">
    <name type="scientific">Mytilus coruscus</name>
    <name type="common">Sea mussel</name>
    <dbReference type="NCBI Taxonomy" id="42192"/>
    <lineage>
        <taxon>Eukaryota</taxon>
        <taxon>Metazoa</taxon>
        <taxon>Spiralia</taxon>
        <taxon>Lophotrochozoa</taxon>
        <taxon>Mollusca</taxon>
        <taxon>Bivalvia</taxon>
        <taxon>Autobranchia</taxon>
        <taxon>Pteriomorphia</taxon>
        <taxon>Mytilida</taxon>
        <taxon>Mytiloidea</taxon>
        <taxon>Mytilidae</taxon>
        <taxon>Mytilinae</taxon>
        <taxon>Mytilus</taxon>
    </lineage>
</organism>
<dbReference type="AlphaFoldDB" id="A0A6J8F3F5"/>
<dbReference type="PANTHER" id="PTHR35617:SF3">
    <property type="entry name" value="CORE-BINDING (CB) DOMAIN-CONTAINING PROTEIN"/>
    <property type="match status" value="1"/>
</dbReference>
<accession>A0A6J8F3F5</accession>
<dbReference type="PANTHER" id="PTHR35617">
    <property type="entry name" value="PHAGE_INTEGRASE DOMAIN-CONTAINING PROTEIN"/>
    <property type="match status" value="1"/>
</dbReference>
<dbReference type="OrthoDB" id="5986929at2759"/>
<evidence type="ECO:0000313" key="1">
    <source>
        <dbReference type="EMBL" id="CAC5426543.1"/>
    </source>
</evidence>
<dbReference type="Proteomes" id="UP000507470">
    <property type="component" value="Unassembled WGS sequence"/>
</dbReference>
<proteinExistence type="predicted"/>
<protein>
    <submittedName>
        <fullName evidence="1">Uncharacterized protein</fullName>
    </submittedName>
</protein>
<evidence type="ECO:0000313" key="2">
    <source>
        <dbReference type="Proteomes" id="UP000507470"/>
    </source>
</evidence>
<gene>
    <name evidence="1" type="ORF">MCOR_58240</name>
</gene>
<sequence length="186" mass="21293">MDQKYHQLCTRHLDVTEYLFGDDVSKKVKDINDAQKMKGVTLASIGCTTVINSNLISRFMKGIFNARPPFPKYSITWDVGKVFRYLKTLFPLESLRLKMLTLEIAILLALTTAQKAQTLTKLNLNNTCYMDTSSKTVVFTMNCLQKTDRIGRINQNITLDAYKKKELCPVYTLKYYLKATKKIAKG</sequence>
<keyword evidence="2" id="KW-1185">Reference proteome</keyword>
<dbReference type="EMBL" id="CACVKT020010435">
    <property type="protein sequence ID" value="CAC5426543.1"/>
    <property type="molecule type" value="Genomic_DNA"/>
</dbReference>